<sequence>MVEAPATETVTKDDLQQLKGVGPKLAQALNDAGVLSFAQIASWTEADVAWVEENVKGARGRIGRDGWIAQAQALTAATEAAD</sequence>
<gene>
    <name evidence="1" type="ORF">CVM39_07710</name>
</gene>
<accession>A0ABX4MQJ1</accession>
<protein>
    <recommendedName>
        <fullName evidence="3">NADH-quinone oxidoreductase subunit E</fullName>
    </recommendedName>
</protein>
<dbReference type="Proteomes" id="UP000231702">
    <property type="component" value="Unassembled WGS sequence"/>
</dbReference>
<evidence type="ECO:0000313" key="1">
    <source>
        <dbReference type="EMBL" id="PJE29780.1"/>
    </source>
</evidence>
<evidence type="ECO:0000313" key="2">
    <source>
        <dbReference type="Proteomes" id="UP000231702"/>
    </source>
</evidence>
<keyword evidence="2" id="KW-1185">Reference proteome</keyword>
<comment type="caution">
    <text evidence="1">The sequence shown here is derived from an EMBL/GenBank/DDBJ whole genome shotgun (WGS) entry which is preliminary data.</text>
</comment>
<dbReference type="Pfam" id="PF14520">
    <property type="entry name" value="HHH_5"/>
    <property type="match status" value="1"/>
</dbReference>
<dbReference type="Gene3D" id="1.10.150.20">
    <property type="entry name" value="5' to 3' exonuclease, C-terminal subdomain"/>
    <property type="match status" value="1"/>
</dbReference>
<dbReference type="EMBL" id="PGTD01000015">
    <property type="protein sequence ID" value="PJE29780.1"/>
    <property type="molecule type" value="Genomic_DNA"/>
</dbReference>
<organism evidence="1 2">
    <name type="scientific">Pseudooceanicola antarcticus</name>
    <dbReference type="NCBI Taxonomy" id="1247613"/>
    <lineage>
        <taxon>Bacteria</taxon>
        <taxon>Pseudomonadati</taxon>
        <taxon>Pseudomonadota</taxon>
        <taxon>Alphaproteobacteria</taxon>
        <taxon>Rhodobacterales</taxon>
        <taxon>Paracoccaceae</taxon>
        <taxon>Pseudooceanicola</taxon>
    </lineage>
</organism>
<name>A0ABX4MQJ1_9RHOB</name>
<reference evidence="1 2" key="1">
    <citation type="journal article" date="2018" name="Int. J. Syst. Evol. Microbiol.">
        <title>Pseudooceanicola lipolyticus sp. nov., a marine alphaproteobacterium, reclassification of Oceanicola flagellatus as Pseudooceanicola flagellatus comb. nov. and emended description of the genus Pseudooceanicola.</title>
        <authorList>
            <person name="Huang M.-M."/>
            <person name="Guo L.-L."/>
            <person name="Wu Y.-H."/>
            <person name="Lai Q.-L."/>
            <person name="Shao Z.-Z."/>
            <person name="Wang C.-S."/>
            <person name="Wu M."/>
            <person name="Xu X.-W."/>
        </authorList>
    </citation>
    <scope>NUCLEOTIDE SEQUENCE [LARGE SCALE GENOMIC DNA]</scope>
    <source>
        <strain evidence="1 2">Ar-45</strain>
    </source>
</reference>
<evidence type="ECO:0008006" key="3">
    <source>
        <dbReference type="Google" id="ProtNLM"/>
    </source>
</evidence>
<proteinExistence type="predicted"/>